<gene>
    <name evidence="23" type="ORF">HNR37_001836</name>
</gene>
<feature type="domain" description="HAMP" evidence="22">
    <location>
        <begin position="314"/>
        <end position="368"/>
    </location>
</feature>
<dbReference type="Pfam" id="PF08447">
    <property type="entry name" value="PAS_3"/>
    <property type="match status" value="1"/>
</dbReference>
<dbReference type="GO" id="GO:0000155">
    <property type="term" value="F:phosphorelay sensor kinase activity"/>
    <property type="evidence" value="ECO:0007669"/>
    <property type="project" value="InterPro"/>
</dbReference>
<dbReference type="InterPro" id="IPR004358">
    <property type="entry name" value="Sig_transdc_His_kin-like_C"/>
</dbReference>
<dbReference type="InterPro" id="IPR003660">
    <property type="entry name" value="HAMP_dom"/>
</dbReference>
<dbReference type="InterPro" id="IPR000014">
    <property type="entry name" value="PAS"/>
</dbReference>
<dbReference type="InterPro" id="IPR005467">
    <property type="entry name" value="His_kinase_dom"/>
</dbReference>
<dbReference type="PROSITE" id="PS50110">
    <property type="entry name" value="RESPONSE_REGULATORY"/>
    <property type="match status" value="2"/>
</dbReference>
<feature type="modified residue" description="4-aspartylphosphate" evidence="17">
    <location>
        <position position="786"/>
    </location>
</feature>
<dbReference type="Gene3D" id="3.30.565.10">
    <property type="entry name" value="Histidine kinase-like ATPase, C-terminal domain"/>
    <property type="match status" value="1"/>
</dbReference>
<dbReference type="Proteomes" id="UP000528322">
    <property type="component" value="Unassembled WGS sequence"/>
</dbReference>
<dbReference type="GO" id="GO:0009927">
    <property type="term" value="F:histidine phosphotransfer kinase activity"/>
    <property type="evidence" value="ECO:0007669"/>
    <property type="project" value="TreeGrafter"/>
</dbReference>
<dbReference type="EMBL" id="JACHID010000011">
    <property type="protein sequence ID" value="MBB5022499.1"/>
    <property type="molecule type" value="Genomic_DNA"/>
</dbReference>
<dbReference type="CDD" id="cd12914">
    <property type="entry name" value="PDC1_DGC_like"/>
    <property type="match status" value="1"/>
</dbReference>
<evidence type="ECO:0000256" key="18">
    <source>
        <dbReference type="SAM" id="Phobius"/>
    </source>
</evidence>
<keyword evidence="8" id="KW-0808">Transferase</keyword>
<evidence type="ECO:0000259" key="22">
    <source>
        <dbReference type="PROSITE" id="PS50885"/>
    </source>
</evidence>
<dbReference type="Pfam" id="PF02518">
    <property type="entry name" value="HATPase_c"/>
    <property type="match status" value="1"/>
</dbReference>
<dbReference type="SUPFAM" id="SSF55874">
    <property type="entry name" value="ATPase domain of HSP90 chaperone/DNA topoisomerase II/histidine kinase"/>
    <property type="match status" value="1"/>
</dbReference>
<dbReference type="InterPro" id="IPR003594">
    <property type="entry name" value="HATPase_dom"/>
</dbReference>
<evidence type="ECO:0000256" key="9">
    <source>
        <dbReference type="ARBA" id="ARBA00022692"/>
    </source>
</evidence>
<keyword evidence="23" id="KW-0238">DNA-binding</keyword>
<dbReference type="Gene3D" id="2.10.70.100">
    <property type="match status" value="1"/>
</dbReference>
<dbReference type="SMART" id="SM00387">
    <property type="entry name" value="HATPase_c"/>
    <property type="match status" value="1"/>
</dbReference>
<dbReference type="InterPro" id="IPR033479">
    <property type="entry name" value="dCache_1"/>
</dbReference>
<keyword evidence="15" id="KW-0902">Two-component regulatory system</keyword>
<feature type="domain" description="Response regulatory" evidence="20">
    <location>
        <begin position="861"/>
        <end position="971"/>
    </location>
</feature>
<dbReference type="SUPFAM" id="SSF55785">
    <property type="entry name" value="PYP-like sensor domain (PAS domain)"/>
    <property type="match status" value="1"/>
</dbReference>
<accession>A0A7W8DHJ1</accession>
<dbReference type="FunFam" id="2.10.70.100:FF:000001">
    <property type="entry name" value="Sensory transduction histidine kinase"/>
    <property type="match status" value="1"/>
</dbReference>
<organism evidence="23 24">
    <name type="scientific">Desulfurispira natronophila</name>
    <dbReference type="NCBI Taxonomy" id="682562"/>
    <lineage>
        <taxon>Bacteria</taxon>
        <taxon>Pseudomonadati</taxon>
        <taxon>Chrysiogenota</taxon>
        <taxon>Chrysiogenia</taxon>
        <taxon>Chrysiogenales</taxon>
        <taxon>Chrysiogenaceae</taxon>
        <taxon>Desulfurispira</taxon>
    </lineage>
</organism>
<dbReference type="PRINTS" id="PR00344">
    <property type="entry name" value="BCTRLSENSOR"/>
</dbReference>
<evidence type="ECO:0000256" key="12">
    <source>
        <dbReference type="ARBA" id="ARBA00022777"/>
    </source>
</evidence>
<feature type="transmembrane region" description="Helical" evidence="18">
    <location>
        <begin position="290"/>
        <end position="314"/>
    </location>
</feature>
<dbReference type="FunFam" id="3.30.565.10:FF:000023">
    <property type="entry name" value="PAS domain-containing sensor histidine kinase"/>
    <property type="match status" value="1"/>
</dbReference>
<evidence type="ECO:0000256" key="1">
    <source>
        <dbReference type="ARBA" id="ARBA00000085"/>
    </source>
</evidence>
<dbReference type="Pfam" id="PF02743">
    <property type="entry name" value="dCache_1"/>
    <property type="match status" value="1"/>
</dbReference>
<evidence type="ECO:0000256" key="10">
    <source>
        <dbReference type="ARBA" id="ARBA00022737"/>
    </source>
</evidence>
<evidence type="ECO:0000256" key="5">
    <source>
        <dbReference type="ARBA" id="ARBA00022475"/>
    </source>
</evidence>
<dbReference type="CDD" id="cd00156">
    <property type="entry name" value="REC"/>
    <property type="match status" value="1"/>
</dbReference>
<keyword evidence="12 23" id="KW-0418">Kinase</keyword>
<dbReference type="SUPFAM" id="SSF47384">
    <property type="entry name" value="Homodimeric domain of signal transducing histidine kinase"/>
    <property type="match status" value="1"/>
</dbReference>
<dbReference type="CDD" id="cd16922">
    <property type="entry name" value="HATPase_EvgS-ArcB-TorS-like"/>
    <property type="match status" value="1"/>
</dbReference>
<dbReference type="InterPro" id="IPR001610">
    <property type="entry name" value="PAC"/>
</dbReference>
<dbReference type="SMART" id="SM00304">
    <property type="entry name" value="HAMP"/>
    <property type="match status" value="1"/>
</dbReference>
<dbReference type="SUPFAM" id="SSF52172">
    <property type="entry name" value="CheY-like"/>
    <property type="match status" value="2"/>
</dbReference>
<dbReference type="Pfam" id="PF00072">
    <property type="entry name" value="Response_reg"/>
    <property type="match status" value="2"/>
</dbReference>
<dbReference type="InterPro" id="IPR029151">
    <property type="entry name" value="Sensor-like_sf"/>
</dbReference>
<name>A0A7W8DHJ1_9BACT</name>
<evidence type="ECO:0000259" key="20">
    <source>
        <dbReference type="PROSITE" id="PS50110"/>
    </source>
</evidence>
<dbReference type="Pfam" id="PF00672">
    <property type="entry name" value="HAMP"/>
    <property type="match status" value="1"/>
</dbReference>
<dbReference type="CDD" id="cd00130">
    <property type="entry name" value="PAS"/>
    <property type="match status" value="1"/>
</dbReference>
<evidence type="ECO:0000259" key="21">
    <source>
        <dbReference type="PROSITE" id="PS50113"/>
    </source>
</evidence>
<dbReference type="InterPro" id="IPR000700">
    <property type="entry name" value="PAS-assoc_C"/>
</dbReference>
<keyword evidence="7 17" id="KW-0597">Phosphoprotein</keyword>
<dbReference type="InterPro" id="IPR013655">
    <property type="entry name" value="PAS_fold_3"/>
</dbReference>
<evidence type="ECO:0000256" key="4">
    <source>
        <dbReference type="ARBA" id="ARBA00012438"/>
    </source>
</evidence>
<evidence type="ECO:0000256" key="14">
    <source>
        <dbReference type="ARBA" id="ARBA00022989"/>
    </source>
</evidence>
<dbReference type="CDD" id="cd17546">
    <property type="entry name" value="REC_hyHK_CKI1_RcsC-like"/>
    <property type="match status" value="1"/>
</dbReference>
<dbReference type="Gene3D" id="3.40.50.2300">
    <property type="match status" value="2"/>
</dbReference>
<evidence type="ECO:0000256" key="3">
    <source>
        <dbReference type="ARBA" id="ARBA00004429"/>
    </source>
</evidence>
<dbReference type="SMART" id="SM00086">
    <property type="entry name" value="PAC"/>
    <property type="match status" value="1"/>
</dbReference>
<keyword evidence="24" id="KW-1185">Reference proteome</keyword>
<dbReference type="EC" id="2.7.13.3" evidence="4"/>
<comment type="subcellular location">
    <subcellularLocation>
        <location evidence="3">Cell inner membrane</location>
        <topology evidence="3">Multi-pass membrane protein</topology>
    </subcellularLocation>
    <subcellularLocation>
        <location evidence="2">Membrane raft</location>
        <topology evidence="2">Multi-pass membrane protein</topology>
    </subcellularLocation>
</comment>
<dbReference type="GO" id="GO:0003677">
    <property type="term" value="F:DNA binding"/>
    <property type="evidence" value="ECO:0007669"/>
    <property type="project" value="UniProtKB-KW"/>
</dbReference>
<dbReference type="PROSITE" id="PS50885">
    <property type="entry name" value="HAMP"/>
    <property type="match status" value="1"/>
</dbReference>
<dbReference type="SUPFAM" id="SSF103190">
    <property type="entry name" value="Sensory domain-like"/>
    <property type="match status" value="1"/>
</dbReference>
<dbReference type="CDD" id="cd00082">
    <property type="entry name" value="HisKA"/>
    <property type="match status" value="1"/>
</dbReference>
<dbReference type="RefSeq" id="WP_183733115.1">
    <property type="nucleotide sequence ID" value="NZ_JACHID010000011.1"/>
</dbReference>
<feature type="transmembrane region" description="Helical" evidence="18">
    <location>
        <begin position="16"/>
        <end position="39"/>
    </location>
</feature>
<sequence length="976" mass="107805">MSEVSMFQRLSISQRIITLTTAGFLLAAGILVAYIYLVLPASVGQLLIDEQQTKAERIVNLIQAELDERQQTLEKLAPRLLDGEALRTTDQINRVLDGLVMDTMAFNGGIAVFDRQGIGIGEYPPDSGRIGLDIADRDHVHQARTTQRAVITEPLVSRSLGLPSFFINVPILSDDGEVLGFVVGVTVLQADNFLIDVAGDHLSQPGEVYIIDPDNLLIATSSQTHLAMQPLPQPGRFLVFDQVLDGQASGISTDMAGQSVLFASAAVPQMGWIAIQTIPRELIYQPVTRLVAQLLVIAVIICLMLAIIFSGLIARLLRPLGETAATLDAMVDSKDSFTPLPEGSHQDEIGQLVKAFNRLLSSRDEQRQRLFLATSGVGVGIWDYEVGHRKLIWDDIMHVLYDVRLGEYDDLMQAWQERVHHDDLPWVNQRLQESMEGERPFDVEFRVVLTDGTVRWIKANATVVRDEQNQPLRIIGTNWDISERKRVELMKNQFVSTVSHELRTPLTSISGSLGLIAGGATGELNPQAKQLVDIAYKNSQRLGHLINDLLDMEKIAAGKMRFDMVLQPLMPIVEQSLEANEAYAQKHDVSYRLLSRDDAMLVRVDAQRLIQVLSNLLSNAAKFSPAGETVNVNICAQRDLVRVEVHDCGPGISPEFQSKLFTKFSQADSSDTRQKGGTGLGLAITKELVERMGGAIGVESEVGNGSVFFFELPAVHKEDLCDMPEASSAEPDGSKARILVIEDDPDVARLLATILKQDGYLTDIAYNGAQAIALVEKFTYDAVTLDLQLPDRNGVSIIRQLRTHSTTAHTPIVVVAGNVQEGQLALNGGFNAIDWLQKPISQELLQDSLHRVMGHTSHKPLVLHIEDDEDTRRIISLVAQEIATFHPASTKQQARLLLEQNNYDVVILDIGLPDGSGWDLLPTIKQQTRTPQVIVLSGQELNREQIAQVDKALQKTPTSTHALVDLLKAYNKRRKM</sequence>
<dbReference type="FunFam" id="1.10.287.130:FF:000001">
    <property type="entry name" value="Two-component sensor histidine kinase"/>
    <property type="match status" value="1"/>
</dbReference>
<dbReference type="NCBIfam" id="TIGR00229">
    <property type="entry name" value="sensory_box"/>
    <property type="match status" value="1"/>
</dbReference>
<keyword evidence="13" id="KW-0067">ATP-binding</keyword>
<evidence type="ECO:0000256" key="7">
    <source>
        <dbReference type="ARBA" id="ARBA00022553"/>
    </source>
</evidence>
<dbReference type="PROSITE" id="PS50113">
    <property type="entry name" value="PAC"/>
    <property type="match status" value="1"/>
</dbReference>
<dbReference type="PANTHER" id="PTHR43047">
    <property type="entry name" value="TWO-COMPONENT HISTIDINE PROTEIN KINASE"/>
    <property type="match status" value="1"/>
</dbReference>
<dbReference type="GO" id="GO:0045121">
    <property type="term" value="C:membrane raft"/>
    <property type="evidence" value="ECO:0007669"/>
    <property type="project" value="UniProtKB-SubCell"/>
</dbReference>
<evidence type="ECO:0000259" key="19">
    <source>
        <dbReference type="PROSITE" id="PS50109"/>
    </source>
</evidence>
<reference evidence="23 24" key="1">
    <citation type="submission" date="2020-08" db="EMBL/GenBank/DDBJ databases">
        <title>Genomic Encyclopedia of Type Strains, Phase IV (KMG-IV): sequencing the most valuable type-strain genomes for metagenomic binning, comparative biology and taxonomic classification.</title>
        <authorList>
            <person name="Goeker M."/>
        </authorList>
    </citation>
    <scope>NUCLEOTIDE SEQUENCE [LARGE SCALE GENOMIC DNA]</scope>
    <source>
        <strain evidence="23 24">DSM 22071</strain>
    </source>
</reference>
<keyword evidence="5" id="KW-1003">Cell membrane</keyword>
<dbReference type="SMART" id="SM00388">
    <property type="entry name" value="HisKA"/>
    <property type="match status" value="1"/>
</dbReference>
<evidence type="ECO:0000256" key="13">
    <source>
        <dbReference type="ARBA" id="ARBA00022840"/>
    </source>
</evidence>
<dbReference type="InterPro" id="IPR035965">
    <property type="entry name" value="PAS-like_dom_sf"/>
</dbReference>
<dbReference type="InterPro" id="IPR003661">
    <property type="entry name" value="HisK_dim/P_dom"/>
</dbReference>
<dbReference type="PANTHER" id="PTHR43047:SF72">
    <property type="entry name" value="OSMOSENSING HISTIDINE PROTEIN KINASE SLN1"/>
    <property type="match status" value="1"/>
</dbReference>
<keyword evidence="14 18" id="KW-1133">Transmembrane helix</keyword>
<dbReference type="PROSITE" id="PS50109">
    <property type="entry name" value="HIS_KIN"/>
    <property type="match status" value="1"/>
</dbReference>
<evidence type="ECO:0000256" key="17">
    <source>
        <dbReference type="PROSITE-ProRule" id="PRU00169"/>
    </source>
</evidence>
<dbReference type="InterPro" id="IPR011006">
    <property type="entry name" value="CheY-like_superfamily"/>
</dbReference>
<comment type="caution">
    <text evidence="23">The sequence shown here is derived from an EMBL/GenBank/DDBJ whole genome shotgun (WGS) entry which is preliminary data.</text>
</comment>
<keyword evidence="16 18" id="KW-0472">Membrane</keyword>
<keyword evidence="6" id="KW-0997">Cell inner membrane</keyword>
<evidence type="ECO:0000256" key="15">
    <source>
        <dbReference type="ARBA" id="ARBA00023012"/>
    </source>
</evidence>
<dbReference type="Pfam" id="PF00512">
    <property type="entry name" value="HisKA"/>
    <property type="match status" value="1"/>
</dbReference>
<protein>
    <recommendedName>
        <fullName evidence="4">histidine kinase</fullName>
        <ecNumber evidence="4">2.7.13.3</ecNumber>
    </recommendedName>
</protein>
<dbReference type="Gene3D" id="6.10.340.10">
    <property type="match status" value="1"/>
</dbReference>
<evidence type="ECO:0000256" key="11">
    <source>
        <dbReference type="ARBA" id="ARBA00022741"/>
    </source>
</evidence>
<feature type="domain" description="Response regulatory" evidence="20">
    <location>
        <begin position="737"/>
        <end position="853"/>
    </location>
</feature>
<feature type="domain" description="PAC" evidence="21">
    <location>
        <begin position="441"/>
        <end position="493"/>
    </location>
</feature>
<dbReference type="InterPro" id="IPR036890">
    <property type="entry name" value="HATPase_C_sf"/>
</dbReference>
<keyword evidence="9 18" id="KW-0812">Transmembrane</keyword>
<evidence type="ECO:0000313" key="23">
    <source>
        <dbReference type="EMBL" id="MBB5022499.1"/>
    </source>
</evidence>
<dbReference type="Gene3D" id="1.10.287.130">
    <property type="match status" value="1"/>
</dbReference>
<comment type="catalytic activity">
    <reaction evidence="1">
        <text>ATP + protein L-histidine = ADP + protein N-phospho-L-histidine.</text>
        <dbReference type="EC" id="2.7.13.3"/>
    </reaction>
</comment>
<dbReference type="SMART" id="SM00448">
    <property type="entry name" value="REC"/>
    <property type="match status" value="2"/>
</dbReference>
<dbReference type="CDD" id="cd18774">
    <property type="entry name" value="PDC2_HK_sensor"/>
    <property type="match status" value="1"/>
</dbReference>
<dbReference type="Gene3D" id="3.30.450.20">
    <property type="entry name" value="PAS domain"/>
    <property type="match status" value="2"/>
</dbReference>
<evidence type="ECO:0000313" key="24">
    <source>
        <dbReference type="Proteomes" id="UP000528322"/>
    </source>
</evidence>
<feature type="modified residue" description="4-aspartylphosphate" evidence="17">
    <location>
        <position position="909"/>
    </location>
</feature>
<dbReference type="InterPro" id="IPR001789">
    <property type="entry name" value="Sig_transdc_resp-reg_receiver"/>
</dbReference>
<evidence type="ECO:0000256" key="8">
    <source>
        <dbReference type="ARBA" id="ARBA00022679"/>
    </source>
</evidence>
<proteinExistence type="predicted"/>
<evidence type="ECO:0000256" key="2">
    <source>
        <dbReference type="ARBA" id="ARBA00004314"/>
    </source>
</evidence>
<feature type="domain" description="Histidine kinase" evidence="19">
    <location>
        <begin position="497"/>
        <end position="716"/>
    </location>
</feature>
<dbReference type="InterPro" id="IPR036097">
    <property type="entry name" value="HisK_dim/P_sf"/>
</dbReference>
<keyword evidence="10" id="KW-0677">Repeat</keyword>
<dbReference type="AlphaFoldDB" id="A0A7W8DHJ1"/>
<evidence type="ECO:0000256" key="6">
    <source>
        <dbReference type="ARBA" id="ARBA00022519"/>
    </source>
</evidence>
<keyword evidence="11" id="KW-0547">Nucleotide-binding</keyword>
<evidence type="ECO:0000256" key="16">
    <source>
        <dbReference type="ARBA" id="ARBA00023136"/>
    </source>
</evidence>
<dbReference type="GO" id="GO:0005524">
    <property type="term" value="F:ATP binding"/>
    <property type="evidence" value="ECO:0007669"/>
    <property type="project" value="UniProtKB-KW"/>
</dbReference>
<dbReference type="GO" id="GO:0005886">
    <property type="term" value="C:plasma membrane"/>
    <property type="evidence" value="ECO:0007669"/>
    <property type="project" value="UniProtKB-SubCell"/>
</dbReference>